<dbReference type="EMBL" id="GDUN01001127">
    <property type="protein sequence ID" value="JAN94792.1"/>
    <property type="molecule type" value="mRNA"/>
</dbReference>
<dbReference type="Pfam" id="PF12874">
    <property type="entry name" value="zf-met"/>
    <property type="match status" value="3"/>
</dbReference>
<organism evidence="10">
    <name type="scientific">Aedes aegypti</name>
    <name type="common">Yellowfever mosquito</name>
    <name type="synonym">Culex aegypti</name>
    <dbReference type="NCBI Taxonomy" id="7159"/>
    <lineage>
        <taxon>Eukaryota</taxon>
        <taxon>Metazoa</taxon>
        <taxon>Ecdysozoa</taxon>
        <taxon>Arthropoda</taxon>
        <taxon>Hexapoda</taxon>
        <taxon>Insecta</taxon>
        <taxon>Pterygota</taxon>
        <taxon>Neoptera</taxon>
        <taxon>Endopterygota</taxon>
        <taxon>Diptera</taxon>
        <taxon>Nematocera</taxon>
        <taxon>Culicoidea</taxon>
        <taxon>Culicidae</taxon>
        <taxon>Culicinae</taxon>
        <taxon>Aedini</taxon>
        <taxon>Aedes</taxon>
        <taxon>Stegomyia</taxon>
    </lineage>
</organism>
<feature type="domain" description="C2H2-type" evidence="9">
    <location>
        <begin position="984"/>
        <end position="1011"/>
    </location>
</feature>
<evidence type="ECO:0000256" key="5">
    <source>
        <dbReference type="ARBA" id="ARBA00022833"/>
    </source>
</evidence>
<dbReference type="PROSITE" id="PS50157">
    <property type="entry name" value="ZINC_FINGER_C2H2_2"/>
    <property type="match status" value="11"/>
</dbReference>
<dbReference type="AlphaFoldDB" id="A0A0P6IUP7"/>
<evidence type="ECO:0000256" key="4">
    <source>
        <dbReference type="ARBA" id="ARBA00022771"/>
    </source>
</evidence>
<dbReference type="GO" id="GO:0005634">
    <property type="term" value="C:nucleus"/>
    <property type="evidence" value="ECO:0007669"/>
    <property type="project" value="TreeGrafter"/>
</dbReference>
<dbReference type="GO" id="GO:0000981">
    <property type="term" value="F:DNA-binding transcription factor activity, RNA polymerase II-specific"/>
    <property type="evidence" value="ECO:0007669"/>
    <property type="project" value="TreeGrafter"/>
</dbReference>
<dbReference type="SMART" id="SM00734">
    <property type="entry name" value="ZnF_Rad18"/>
    <property type="match status" value="4"/>
</dbReference>
<reference evidence="10" key="1">
    <citation type="journal article" date="2016" name="PLoS ONE">
        <title>A Deep Insight into the Sialome of Male and Female Aedes aegypti Mosquitoes.</title>
        <authorList>
            <person name="Ribeiro J.M."/>
            <person name="Martin-Martin I."/>
            <person name="Arca B."/>
            <person name="Calvo E."/>
        </authorList>
    </citation>
    <scope>NUCLEOTIDE SEQUENCE</scope>
    <source>
        <strain evidence="10">Liverpool</strain>
        <tissue evidence="10">Salivary glands</tissue>
    </source>
</reference>
<keyword evidence="6" id="KW-0234">DNA repair</keyword>
<feature type="domain" description="C2H2-type" evidence="9">
    <location>
        <begin position="74"/>
        <end position="96"/>
    </location>
</feature>
<dbReference type="InterPro" id="IPR013087">
    <property type="entry name" value="Znf_C2H2_type"/>
</dbReference>
<feature type="domain" description="C2H2-type" evidence="9">
    <location>
        <begin position="429"/>
        <end position="456"/>
    </location>
</feature>
<feature type="domain" description="C2H2-type" evidence="9">
    <location>
        <begin position="345"/>
        <end position="368"/>
    </location>
</feature>
<feature type="compositionally biased region" description="Polar residues" evidence="8">
    <location>
        <begin position="900"/>
        <end position="913"/>
    </location>
</feature>
<evidence type="ECO:0000313" key="10">
    <source>
        <dbReference type="EMBL" id="JAN94792.1"/>
    </source>
</evidence>
<dbReference type="PANTHER" id="PTHR24408">
    <property type="entry name" value="ZINC FINGER PROTEIN"/>
    <property type="match status" value="1"/>
</dbReference>
<dbReference type="VEuPathDB" id="VectorBase:AAEL020796"/>
<keyword evidence="5" id="KW-0862">Zinc</keyword>
<feature type="region of interest" description="Disordered" evidence="8">
    <location>
        <begin position="881"/>
        <end position="915"/>
    </location>
</feature>
<accession>A0A0P6IUP7</accession>
<evidence type="ECO:0000256" key="8">
    <source>
        <dbReference type="SAM" id="MobiDB-lite"/>
    </source>
</evidence>
<feature type="domain" description="C2H2-type" evidence="9">
    <location>
        <begin position="714"/>
        <end position="737"/>
    </location>
</feature>
<keyword evidence="2" id="KW-0677">Repeat</keyword>
<feature type="domain" description="C2H2-type" evidence="9">
    <location>
        <begin position="634"/>
        <end position="656"/>
    </location>
</feature>
<keyword evidence="4 7" id="KW-0863">Zinc-finger</keyword>
<proteinExistence type="evidence at transcript level"/>
<sequence>MFCSYCKKSSHILFTHHLCGCCLGNLQCDHPKHTAAVALKDEAVLKVQCAICHEEFPENELQQHQDACMPLLVFRCAVCGQDYLSKEGLWNHLDQHEIADDKKDLYYEEKASKHVLHKCAICNDQRGYQESLYWHHIHEDHDGFFLRCTECGDSFRSQKLETDHRLNHCEARKLAVPDEFKEVKFVPEFSEVNFPVEDAETSLDELPSDLLLIPQLQQFESLDPTDEVQENDNVQLDESSDVEGSMSETDESSVPKSGRTNATTCGVCKKSFNSPIRFYRHQDYAHRKRTCQLCRITVTGSNQYRYHMLKQHSEPSYKCAHCKKEFHLLAAYRRHTDTHANKFRYQCKICKHNFKAQVYLERHMRRNHPKGFISPAASTSAAVEEPSNDLQHANAVQPDASSCPICKMSFEDEEQLKIHEETGHSHLHYRCTHCPRRFQSRKDFDAHLREHDKSRDKKIVIATPTTCSECNKECYNVKRMTRHIDSCHAPMTCKDCKAVMYGRHKFQYHRMVCHTEPAFQCSHCLKKFHHAKSYKQHMNYHSKFELDFPEPTSSSQQAEVIDKKVEQDIQPTKSSNNKLQSMTWCVKCEKSIADLNRHNYFIHKPTACKICGIIFPGKQKTLNHEMEKHMAPKMKCPHCPKTFQKKLLLRRHLDHHLNYHWKYSKVDDNQELTTNHPCNLCTICGQTFANLIELRNHQIVKHTFSEEDQSKPLFNCKECDKGCDDEKSLQTHHRECHLPIECDICGATNAGKRRAVYHKLMKHSEPALQCPRCPKKFHLKLSLQRHVDAHIKRKEMTNHSLSESLGQTDSSDTVPTEELELPEHPNEDPIFVKYETPMDQEEESNDRSDQGTDFTNTVFVKEDPELQQYPVEEVPHLIKVEPNLSDQEADQTDRIKEGSASGNSNPTVSTSAMKNPPKCVMKQMKPAAGYVACTQCERHVLERNLTKHMTLLHKPITCTICGAIIIGQNQLMYHKLTKHSEPRLDCPHCEKKFYYKSMYQRHMKTHTKSAAS</sequence>
<feature type="domain" description="C2H2-type" evidence="9">
    <location>
        <begin position="146"/>
        <end position="173"/>
    </location>
</feature>
<feature type="domain" description="C2H2-type" evidence="9">
    <location>
        <begin position="519"/>
        <end position="542"/>
    </location>
</feature>
<evidence type="ECO:0000256" key="6">
    <source>
        <dbReference type="ARBA" id="ARBA00023204"/>
    </source>
</evidence>
<dbReference type="InterPro" id="IPR006642">
    <property type="entry name" value="Rad18_UBZ4"/>
</dbReference>
<dbReference type="InterPro" id="IPR036236">
    <property type="entry name" value="Znf_C2H2_sf"/>
</dbReference>
<evidence type="ECO:0000256" key="7">
    <source>
        <dbReference type="PROSITE-ProRule" id="PRU00042"/>
    </source>
</evidence>
<evidence type="ECO:0000256" key="3">
    <source>
        <dbReference type="ARBA" id="ARBA00022763"/>
    </source>
</evidence>
<name>A0A0P6IUP7_AEDAE</name>
<dbReference type="SMART" id="SM00355">
    <property type="entry name" value="ZnF_C2H2"/>
    <property type="match status" value="21"/>
</dbReference>
<feature type="domain" description="C2H2-type" evidence="9">
    <location>
        <begin position="679"/>
        <end position="707"/>
    </location>
</feature>
<dbReference type="Pfam" id="PF00096">
    <property type="entry name" value="zf-C2H2"/>
    <property type="match status" value="2"/>
</dbReference>
<feature type="region of interest" description="Disordered" evidence="8">
    <location>
        <begin position="795"/>
        <end position="830"/>
    </location>
</feature>
<dbReference type="SUPFAM" id="SSF57667">
    <property type="entry name" value="beta-beta-alpha zinc fingers"/>
    <property type="match status" value="5"/>
</dbReference>
<keyword evidence="3" id="KW-0227">DNA damage</keyword>
<dbReference type="PROSITE" id="PS00028">
    <property type="entry name" value="ZINC_FINGER_C2H2_1"/>
    <property type="match status" value="13"/>
</dbReference>
<feature type="domain" description="C2H2-type" evidence="9">
    <location>
        <begin position="768"/>
        <end position="795"/>
    </location>
</feature>
<keyword evidence="1" id="KW-0479">Metal-binding</keyword>
<feature type="domain" description="C2H2-type" evidence="9">
    <location>
        <begin position="317"/>
        <end position="344"/>
    </location>
</feature>
<protein>
    <submittedName>
        <fullName evidence="10">Putative zn finger</fullName>
    </submittedName>
</protein>
<evidence type="ECO:0000256" key="2">
    <source>
        <dbReference type="ARBA" id="ARBA00022737"/>
    </source>
</evidence>
<dbReference type="Gene3D" id="3.30.160.60">
    <property type="entry name" value="Classic Zinc Finger"/>
    <property type="match status" value="8"/>
</dbReference>
<evidence type="ECO:0000256" key="1">
    <source>
        <dbReference type="ARBA" id="ARBA00022723"/>
    </source>
</evidence>
<dbReference type="GO" id="GO:0006281">
    <property type="term" value="P:DNA repair"/>
    <property type="evidence" value="ECO:0007669"/>
    <property type="project" value="UniProtKB-KW"/>
</dbReference>
<dbReference type="GO" id="GO:0008270">
    <property type="term" value="F:zinc ion binding"/>
    <property type="evidence" value="ECO:0007669"/>
    <property type="project" value="UniProtKB-KW"/>
</dbReference>
<evidence type="ECO:0000259" key="9">
    <source>
        <dbReference type="PROSITE" id="PS50157"/>
    </source>
</evidence>
<dbReference type="PANTHER" id="PTHR24408:SF58">
    <property type="entry name" value="TRANSCRIPTION FACTOR (TFIIIA), PUTATIVE (AFU_ORTHOLOGUE AFUA_1G05150)-RELATED"/>
    <property type="match status" value="1"/>
</dbReference>
<feature type="region of interest" description="Disordered" evidence="8">
    <location>
        <begin position="237"/>
        <end position="260"/>
    </location>
</feature>
<feature type="compositionally biased region" description="Polar residues" evidence="8">
    <location>
        <begin position="798"/>
        <end position="814"/>
    </location>
</feature>
<dbReference type="GO" id="GO:0043565">
    <property type="term" value="F:sequence-specific DNA binding"/>
    <property type="evidence" value="ECO:0007669"/>
    <property type="project" value="TreeGrafter"/>
</dbReference>